<dbReference type="PATRIC" id="fig|186497.12.peg.1698"/>
<feature type="domain" description="UDP-glucose/GDP-mannose dehydrogenase C-terminal" evidence="9">
    <location>
        <begin position="328"/>
        <end position="419"/>
    </location>
</feature>
<evidence type="ECO:0000313" key="10">
    <source>
        <dbReference type="EMBL" id="AAL81755.1"/>
    </source>
</evidence>
<organism evidence="10 11">
    <name type="scientific">Pyrococcus furiosus (strain ATCC 43587 / DSM 3638 / JCM 8422 / Vc1)</name>
    <dbReference type="NCBI Taxonomy" id="186497"/>
    <lineage>
        <taxon>Archaea</taxon>
        <taxon>Methanobacteriati</taxon>
        <taxon>Methanobacteriota</taxon>
        <taxon>Thermococci</taxon>
        <taxon>Thermococcales</taxon>
        <taxon>Thermococcaceae</taxon>
        <taxon>Pyrococcus</taxon>
    </lineage>
</organism>
<dbReference type="GO" id="GO:0089714">
    <property type="term" value="F:UDP-N-acetyl-D-mannosamine dehydrogenase activity"/>
    <property type="evidence" value="ECO:0007669"/>
    <property type="project" value="UniProtKB-EC"/>
</dbReference>
<name>Q8U0F8_PYRFU</name>
<evidence type="ECO:0000256" key="3">
    <source>
        <dbReference type="ARBA" id="ARBA00016796"/>
    </source>
</evidence>
<evidence type="ECO:0000256" key="8">
    <source>
        <dbReference type="PIRNR" id="PIRNR000124"/>
    </source>
</evidence>
<dbReference type="InterPro" id="IPR014027">
    <property type="entry name" value="UDP-Glc/GDP-Man_DH_C"/>
</dbReference>
<dbReference type="Pfam" id="PF03720">
    <property type="entry name" value="UDPG_MGDP_dh_C"/>
    <property type="match status" value="1"/>
</dbReference>
<dbReference type="Gene3D" id="3.40.50.720">
    <property type="entry name" value="NAD(P)-binding Rossmann-like Domain"/>
    <property type="match status" value="2"/>
</dbReference>
<dbReference type="InterPro" id="IPR036291">
    <property type="entry name" value="NAD(P)-bd_dom_sf"/>
</dbReference>
<evidence type="ECO:0000256" key="1">
    <source>
        <dbReference type="ARBA" id="ARBA00006601"/>
    </source>
</evidence>
<dbReference type="InterPro" id="IPR036220">
    <property type="entry name" value="UDP-Glc/GDP-Man_DH_C_sf"/>
</dbReference>
<dbReference type="PIRSF" id="PIRSF500136">
    <property type="entry name" value="UDP_ManNAc_DH"/>
    <property type="match status" value="1"/>
</dbReference>
<evidence type="ECO:0000313" key="11">
    <source>
        <dbReference type="Proteomes" id="UP000001013"/>
    </source>
</evidence>
<comment type="similarity">
    <text evidence="1 8">Belongs to the UDP-glucose/GDP-mannose dehydrogenase family.</text>
</comment>
<dbReference type="GO" id="GO:0016628">
    <property type="term" value="F:oxidoreductase activity, acting on the CH-CH group of donors, NAD or NADP as acceptor"/>
    <property type="evidence" value="ECO:0007669"/>
    <property type="project" value="InterPro"/>
</dbReference>
<dbReference type="InterPro" id="IPR017476">
    <property type="entry name" value="UDP-Glc/GDP-Man"/>
</dbReference>
<keyword evidence="5" id="KW-0520">NAD</keyword>
<evidence type="ECO:0000256" key="6">
    <source>
        <dbReference type="ARBA" id="ARBA00030172"/>
    </source>
</evidence>
<reference evidence="10 11" key="1">
    <citation type="journal article" date="1999" name="Genetics">
        <title>Divergence of the hyperthermophilic archaea Pyrococcus furiosus and P. horikoshii inferred from complete genomic sequences.</title>
        <authorList>
            <person name="Maeder D.L."/>
            <person name="Weiss R.B."/>
            <person name="Dunn D.M."/>
            <person name="Cherry J.L."/>
            <person name="Gonzalez J.M."/>
            <person name="DiRuggiero J."/>
            <person name="Robb F.T."/>
        </authorList>
    </citation>
    <scope>NUCLEOTIDE SEQUENCE [LARGE SCALE GENOMIC DNA]</scope>
    <source>
        <strain evidence="11">ATCC 43587 / DSM 3638 / JCM 8422 / Vc1</strain>
    </source>
</reference>
<dbReference type="EMBL" id="AE009950">
    <property type="protein sequence ID" value="AAL81755.1"/>
    <property type="molecule type" value="Genomic_DNA"/>
</dbReference>
<dbReference type="PANTHER" id="PTHR43491:SF2">
    <property type="entry name" value="UDP-N-ACETYL-D-MANNOSAMINE DEHYDROGENASE"/>
    <property type="match status" value="1"/>
</dbReference>
<dbReference type="HOGENOM" id="CLU_023810_3_2_2"/>
<protein>
    <recommendedName>
        <fullName evidence="3">UDP-N-acetyl-D-mannosamine dehydrogenase</fullName>
        <ecNumber evidence="2">1.1.1.336</ecNumber>
    </recommendedName>
    <alternativeName>
        <fullName evidence="6">UDP-ManNAc 6-dehydrogenase</fullName>
    </alternativeName>
</protein>
<sequence>MRILKFCVLFDKLGVRMKIAVIGLGYIGLPTAIMFAEAGYEVIGFDVKKDVVDRINSGKAHIVEPGIEEKLNKVVKEERLKATTKVEKLRGANAFIICVQTPLEGNKPNLIYLENAIRSVAEVIDRGALVIIESTVPPGTTIKMAKLLESLTGFREGVDFYMAHAPERVMPGRIFYELVYNSRVIGGVSEKATELAVKLYKSFVKGEIYATDATTAEMIKLMENTYRDVNIALANEFALLAHQYGVNIFEAIRIANTHPRVNIHFPGIGVGGHCLPKDPYLLLSNAKKEFGLIRLARKINESMPKFVATLLFEALEEGGVEEREAVVTVLGLAYKGGTDDIRNSPALTFVKLIRDRVLEVRTYDPYVGGTHKSLEDAIVEADAVVIATDHPEFKELNWEEIGRLMRHKILIDGRGIVSNPPKGFIFKGVGRGDV</sequence>
<dbReference type="NCBIfam" id="NF040825">
    <property type="entry name" value="UDPMaNacDH_Arch"/>
    <property type="match status" value="1"/>
</dbReference>
<dbReference type="SUPFAM" id="SSF52413">
    <property type="entry name" value="UDP-glucose/GDP-mannose dehydrogenase C-terminal domain"/>
    <property type="match status" value="1"/>
</dbReference>
<keyword evidence="11" id="KW-1185">Reference proteome</keyword>
<evidence type="ECO:0000256" key="5">
    <source>
        <dbReference type="ARBA" id="ARBA00023027"/>
    </source>
</evidence>
<dbReference type="InterPro" id="IPR008927">
    <property type="entry name" value="6-PGluconate_DH-like_C_sf"/>
</dbReference>
<dbReference type="STRING" id="186497.PF1631"/>
<comment type="catalytic activity">
    <reaction evidence="7">
        <text>UDP-N-acetyl-alpha-D-mannosamine + 2 NAD(+) + H2O = UDP-N-acetyl-alpha-D-mannosaminouronate + 2 NADH + 3 H(+)</text>
        <dbReference type="Rhea" id="RHEA:25780"/>
        <dbReference type="ChEBI" id="CHEBI:15377"/>
        <dbReference type="ChEBI" id="CHEBI:15378"/>
        <dbReference type="ChEBI" id="CHEBI:57540"/>
        <dbReference type="ChEBI" id="CHEBI:57945"/>
        <dbReference type="ChEBI" id="CHEBI:68623"/>
        <dbReference type="ChEBI" id="CHEBI:70731"/>
        <dbReference type="EC" id="1.1.1.336"/>
    </reaction>
</comment>
<dbReference type="PANTHER" id="PTHR43491">
    <property type="entry name" value="UDP-N-ACETYL-D-MANNOSAMINE DEHYDROGENASE"/>
    <property type="match status" value="1"/>
</dbReference>
<dbReference type="EC" id="1.1.1.336" evidence="2"/>
<dbReference type="GO" id="GO:0000271">
    <property type="term" value="P:polysaccharide biosynthetic process"/>
    <property type="evidence" value="ECO:0007669"/>
    <property type="project" value="InterPro"/>
</dbReference>
<dbReference type="SUPFAM" id="SSF48179">
    <property type="entry name" value="6-phosphogluconate dehydrogenase C-terminal domain-like"/>
    <property type="match status" value="1"/>
</dbReference>
<dbReference type="SMART" id="SM00984">
    <property type="entry name" value="UDPG_MGDP_dh_C"/>
    <property type="match status" value="1"/>
</dbReference>
<dbReference type="InterPro" id="IPR053627">
    <property type="entry name" value="UDP-sugar_DH"/>
</dbReference>
<dbReference type="InterPro" id="IPR028359">
    <property type="entry name" value="UDP_ManNAc/GlcNAc_DH"/>
</dbReference>
<dbReference type="NCBIfam" id="TIGR03026">
    <property type="entry name" value="NDP-sugDHase"/>
    <property type="match status" value="1"/>
</dbReference>
<dbReference type="SUPFAM" id="SSF51735">
    <property type="entry name" value="NAD(P)-binding Rossmann-fold domains"/>
    <property type="match status" value="1"/>
</dbReference>
<dbReference type="KEGG" id="pfu:PF1631"/>
<dbReference type="Pfam" id="PF03721">
    <property type="entry name" value="UDPG_MGDP_dh_N"/>
    <property type="match status" value="1"/>
</dbReference>
<dbReference type="Proteomes" id="UP000001013">
    <property type="component" value="Chromosome"/>
</dbReference>
<dbReference type="PIRSF" id="PIRSF000124">
    <property type="entry name" value="UDPglc_GDPman_dh"/>
    <property type="match status" value="1"/>
</dbReference>
<keyword evidence="4" id="KW-0560">Oxidoreductase</keyword>
<accession>Q8U0F8</accession>
<dbReference type="PhylomeDB" id="Q8U0F8"/>
<dbReference type="AlphaFoldDB" id="Q8U0F8"/>
<evidence type="ECO:0000256" key="7">
    <source>
        <dbReference type="ARBA" id="ARBA00049130"/>
    </source>
</evidence>
<proteinExistence type="inferred from homology"/>
<evidence type="ECO:0000259" key="9">
    <source>
        <dbReference type="SMART" id="SM00984"/>
    </source>
</evidence>
<dbReference type="InterPro" id="IPR001732">
    <property type="entry name" value="UDP-Glc/GDP-Man_DH_N"/>
</dbReference>
<dbReference type="Pfam" id="PF00984">
    <property type="entry name" value="UDPG_MGDP_dh"/>
    <property type="match status" value="1"/>
</dbReference>
<evidence type="ECO:0000256" key="4">
    <source>
        <dbReference type="ARBA" id="ARBA00023002"/>
    </source>
</evidence>
<dbReference type="eggNOG" id="arCOG00252">
    <property type="taxonomic scope" value="Archaea"/>
</dbReference>
<dbReference type="InterPro" id="IPR014026">
    <property type="entry name" value="UDP-Glc/GDP-Man_DH_dimer"/>
</dbReference>
<evidence type="ECO:0000256" key="2">
    <source>
        <dbReference type="ARBA" id="ARBA00012935"/>
    </source>
</evidence>
<dbReference type="GO" id="GO:0051287">
    <property type="term" value="F:NAD binding"/>
    <property type="evidence" value="ECO:0007669"/>
    <property type="project" value="InterPro"/>
</dbReference>
<dbReference type="PaxDb" id="186497-PF1631"/>
<gene>
    <name evidence="10" type="ordered locus">PF1631</name>
</gene>